<feature type="disulfide bond" evidence="6">
    <location>
        <begin position="295"/>
        <end position="359"/>
    </location>
</feature>
<dbReference type="GO" id="GO:0016020">
    <property type="term" value="C:membrane"/>
    <property type="evidence" value="ECO:0007669"/>
    <property type="project" value="InterPro"/>
</dbReference>
<reference evidence="8" key="1">
    <citation type="submission" date="2021-10" db="EMBL/GenBank/DDBJ databases">
        <title>Tropical sea cucumber genome reveals ecological adaptation and Cuvierian tubules defense mechanism.</title>
        <authorList>
            <person name="Chen T."/>
        </authorList>
    </citation>
    <scope>NUCLEOTIDE SEQUENCE</scope>
    <source>
        <strain evidence="8">Nanhai2018</strain>
        <tissue evidence="8">Muscle</tissue>
    </source>
</reference>
<organism evidence="8 9">
    <name type="scientific">Holothuria leucospilota</name>
    <name type="common">Black long sea cucumber</name>
    <name type="synonym">Mertensiothuria leucospilota</name>
    <dbReference type="NCBI Taxonomy" id="206669"/>
    <lineage>
        <taxon>Eukaryota</taxon>
        <taxon>Metazoa</taxon>
        <taxon>Echinodermata</taxon>
        <taxon>Eleutherozoa</taxon>
        <taxon>Echinozoa</taxon>
        <taxon>Holothuroidea</taxon>
        <taxon>Aspidochirotacea</taxon>
        <taxon>Aspidochirotida</taxon>
        <taxon>Holothuriidae</taxon>
        <taxon>Holothuria</taxon>
    </lineage>
</organism>
<feature type="disulfide bond" evidence="6">
    <location>
        <begin position="308"/>
        <end position="369"/>
    </location>
</feature>
<proteinExistence type="predicted"/>
<evidence type="ECO:0000259" key="7">
    <source>
        <dbReference type="PROSITE" id="PS50287"/>
    </source>
</evidence>
<dbReference type="InterPro" id="IPR036772">
    <property type="entry name" value="SRCR-like_dom_sf"/>
</dbReference>
<dbReference type="EMBL" id="JAIZAY010000016">
    <property type="protein sequence ID" value="KAJ8027049.1"/>
    <property type="molecule type" value="Genomic_DNA"/>
</dbReference>
<keyword evidence="2" id="KW-0677">Repeat</keyword>
<evidence type="ECO:0000256" key="4">
    <source>
        <dbReference type="ARBA" id="ARBA00023170"/>
    </source>
</evidence>
<comment type="caution">
    <text evidence="8">The sequence shown here is derived from an EMBL/GenBank/DDBJ whole genome shotgun (WGS) entry which is preliminary data.</text>
</comment>
<dbReference type="Proteomes" id="UP001152320">
    <property type="component" value="Chromosome 16"/>
</dbReference>
<keyword evidence="3 6" id="KW-1015">Disulfide bond</keyword>
<keyword evidence="4" id="KW-0675">Receptor</keyword>
<evidence type="ECO:0000256" key="2">
    <source>
        <dbReference type="ARBA" id="ARBA00022737"/>
    </source>
</evidence>
<evidence type="ECO:0000313" key="9">
    <source>
        <dbReference type="Proteomes" id="UP001152320"/>
    </source>
</evidence>
<dbReference type="PRINTS" id="PR00258">
    <property type="entry name" value="SPERACTRCPTR"/>
</dbReference>
<evidence type="ECO:0000256" key="6">
    <source>
        <dbReference type="PROSITE-ProRule" id="PRU00196"/>
    </source>
</evidence>
<evidence type="ECO:0000256" key="3">
    <source>
        <dbReference type="ARBA" id="ARBA00023157"/>
    </source>
</evidence>
<feature type="domain" description="SRCR" evidence="7">
    <location>
        <begin position="163"/>
        <end position="263"/>
    </location>
</feature>
<keyword evidence="1" id="KW-0732">Signal</keyword>
<feature type="disulfide bond" evidence="6">
    <location>
        <begin position="232"/>
        <end position="242"/>
    </location>
</feature>
<feature type="disulfide bond" evidence="6">
    <location>
        <begin position="188"/>
        <end position="252"/>
    </location>
</feature>
<feature type="disulfide bond" evidence="6">
    <location>
        <begin position="339"/>
        <end position="349"/>
    </location>
</feature>
<dbReference type="FunFam" id="3.10.250.10:FF:000005">
    <property type="entry name" value="Neurotrypsin isoform A"/>
    <property type="match status" value="2"/>
</dbReference>
<dbReference type="Gene3D" id="3.10.250.10">
    <property type="entry name" value="SRCR-like domain"/>
    <property type="match status" value="3"/>
</dbReference>
<dbReference type="PANTHER" id="PTHR48071">
    <property type="entry name" value="SRCR DOMAIN-CONTAINING PROTEIN"/>
    <property type="match status" value="1"/>
</dbReference>
<keyword evidence="9" id="KW-1185">Reference proteome</keyword>
<comment type="caution">
    <text evidence="6">Lacks conserved residue(s) required for the propagation of feature annotation.</text>
</comment>
<name>A0A9Q1BIE8_HOLLE</name>
<evidence type="ECO:0000256" key="5">
    <source>
        <dbReference type="ARBA" id="ARBA00023180"/>
    </source>
</evidence>
<keyword evidence="5" id="KW-0325">Glycoprotein</keyword>
<sequence length="408" mass="45401">MESGYFKSEGFSCILRNFKHFLVITGGYFQGVRLVDGFSNFSGRVEVFRNGEWGTVCDPLWFQRDAKVVCRHLGFKNAIAALKREFFGQGSGPIWIVDVFCEGHETSLLQCNYKHGGSDCDHIYVAGVVCTGSCLFYKVSYTSTGGKVLKFTSAGTGNKIDKVRLVDGSSNSSGRIEVLFDGEWGTVCQEEWTLADANVVCKQLGYQSVIVSFRNALFGEGSGIIWMTNVHCTGNEMSLSGCNYTLFGNLGCSHHQDVGVLCGEMYLQETRLVDGHSNDSGRLEVLINDEWGTVCDEEWDMKDATVACRQLGFPAAIFTYSLAHFGEGFGRIWMSDVQCKGTELSLLECKHERYQKPSCNHTGDVGVLCGGKEHNHLKKSFTTCHEIYKYQLCIKSNRYLTVTLLCIF</sequence>
<dbReference type="PANTHER" id="PTHR48071:SF28">
    <property type="entry name" value="SRCR DOMAIN-CONTAINING PROTEIN"/>
    <property type="match status" value="1"/>
</dbReference>
<feature type="disulfide bond" evidence="6">
    <location>
        <begin position="201"/>
        <end position="262"/>
    </location>
</feature>
<feature type="disulfide bond" evidence="6">
    <location>
        <begin position="101"/>
        <end position="111"/>
    </location>
</feature>
<dbReference type="Pfam" id="PF00530">
    <property type="entry name" value="SRCR"/>
    <property type="match status" value="3"/>
</dbReference>
<evidence type="ECO:0000313" key="8">
    <source>
        <dbReference type="EMBL" id="KAJ8027049.1"/>
    </source>
</evidence>
<evidence type="ECO:0000256" key="1">
    <source>
        <dbReference type="ARBA" id="ARBA00022729"/>
    </source>
</evidence>
<dbReference type="PROSITE" id="PS00420">
    <property type="entry name" value="SRCR_1"/>
    <property type="match status" value="3"/>
</dbReference>
<dbReference type="InterPro" id="IPR001190">
    <property type="entry name" value="SRCR"/>
</dbReference>
<accession>A0A9Q1BIE8</accession>
<feature type="domain" description="SRCR" evidence="7">
    <location>
        <begin position="270"/>
        <end position="370"/>
    </location>
</feature>
<dbReference type="OrthoDB" id="536948at2759"/>
<dbReference type="AlphaFoldDB" id="A0A9Q1BIE8"/>
<protein>
    <submittedName>
        <fullName evidence="8">Deleted in malignant brain tumors 1 protein</fullName>
    </submittedName>
</protein>
<gene>
    <name evidence="8" type="ORF">HOLleu_32079</name>
</gene>
<dbReference type="SUPFAM" id="SSF56487">
    <property type="entry name" value="SRCR-like"/>
    <property type="match status" value="3"/>
</dbReference>
<dbReference type="PROSITE" id="PS50287">
    <property type="entry name" value="SRCR_2"/>
    <property type="match status" value="3"/>
</dbReference>
<dbReference type="FunFam" id="3.10.250.10:FF:000007">
    <property type="entry name" value="Soluble scavenger receptor cysteine-rich domain-containing protein SSC5D"/>
    <property type="match status" value="1"/>
</dbReference>
<dbReference type="SMART" id="SM00202">
    <property type="entry name" value="SR"/>
    <property type="match status" value="3"/>
</dbReference>
<feature type="domain" description="SRCR" evidence="7">
    <location>
        <begin position="32"/>
        <end position="131"/>
    </location>
</feature>